<evidence type="ECO:0000313" key="2">
    <source>
        <dbReference type="Proteomes" id="UP001145050"/>
    </source>
</evidence>
<dbReference type="EMBL" id="JAMQKB010000005">
    <property type="protein sequence ID" value="MDC3424231.1"/>
    <property type="molecule type" value="Genomic_DNA"/>
</dbReference>
<proteinExistence type="predicted"/>
<keyword evidence="2" id="KW-1185">Reference proteome</keyword>
<evidence type="ECO:0000313" key="1">
    <source>
        <dbReference type="EMBL" id="MDC3424231.1"/>
    </source>
</evidence>
<dbReference type="RefSeq" id="WP_272436035.1">
    <property type="nucleotide sequence ID" value="NZ_JAMQKB010000005.1"/>
</dbReference>
<dbReference type="AlphaFoldDB" id="A0A9X3WUH8"/>
<gene>
    <name evidence="1" type="ORF">NC797_06880</name>
</gene>
<dbReference type="Proteomes" id="UP001145050">
    <property type="component" value="Unassembled WGS sequence"/>
</dbReference>
<organism evidence="1 2">
    <name type="scientific">Terrihalobacillus insolitus</name>
    <dbReference type="NCBI Taxonomy" id="2950438"/>
    <lineage>
        <taxon>Bacteria</taxon>
        <taxon>Bacillati</taxon>
        <taxon>Bacillota</taxon>
        <taxon>Bacilli</taxon>
        <taxon>Bacillales</taxon>
        <taxon>Bacillaceae</taxon>
        <taxon>Terrihalobacillus</taxon>
    </lineage>
</organism>
<accession>A0A9X3WUH8</accession>
<sequence length="103" mass="11563">MNVSIKKTVVNKVRFGEGNSVNIRTHFLTHYPMGLRIQECALSLSNNVEVKLVIGDDVVIKKQTIKKSILENPDIQKLKDEVKQMCLEAGTYLSNGNETIYAV</sequence>
<protein>
    <submittedName>
        <fullName evidence="1">Uncharacterized protein</fullName>
    </submittedName>
</protein>
<name>A0A9X3WUH8_9BACI</name>
<comment type="caution">
    <text evidence="1">The sequence shown here is derived from an EMBL/GenBank/DDBJ whole genome shotgun (WGS) entry which is preliminary data.</text>
</comment>
<reference evidence="1" key="1">
    <citation type="submission" date="2022-06" db="EMBL/GenBank/DDBJ databases">
        <title>Aquibacillus sp. a new bacterium isolated from soil saline samples.</title>
        <authorList>
            <person name="Galisteo C."/>
            <person name="De La Haba R."/>
            <person name="Sanchez-Porro C."/>
            <person name="Ventosa A."/>
        </authorList>
    </citation>
    <scope>NUCLEOTIDE SEQUENCE</scope>
    <source>
        <strain evidence="1">3ASR75-11</strain>
    </source>
</reference>